<feature type="signal peptide" evidence="1">
    <location>
        <begin position="1"/>
        <end position="22"/>
    </location>
</feature>
<dbReference type="Proteomes" id="UP000626554">
    <property type="component" value="Unassembled WGS sequence"/>
</dbReference>
<keyword evidence="1" id="KW-0732">Signal</keyword>
<dbReference type="RefSeq" id="WP_176898824.1">
    <property type="nucleotide sequence ID" value="NZ_JABKAV010000010.1"/>
</dbReference>
<protein>
    <recommendedName>
        <fullName evidence="4">Outer membrane protein beta-barrel domain-containing protein</fullName>
    </recommendedName>
</protein>
<dbReference type="EMBL" id="JABKAV010000010">
    <property type="protein sequence ID" value="NVO84364.1"/>
    <property type="molecule type" value="Genomic_DNA"/>
</dbReference>
<proteinExistence type="predicted"/>
<evidence type="ECO:0008006" key="4">
    <source>
        <dbReference type="Google" id="ProtNLM"/>
    </source>
</evidence>
<organism evidence="2 3">
    <name type="scientific">Hymenobacter terrestris</name>
    <dbReference type="NCBI Taxonomy" id="2748310"/>
    <lineage>
        <taxon>Bacteria</taxon>
        <taxon>Pseudomonadati</taxon>
        <taxon>Bacteroidota</taxon>
        <taxon>Cytophagia</taxon>
        <taxon>Cytophagales</taxon>
        <taxon>Hymenobacteraceae</taxon>
        <taxon>Hymenobacter</taxon>
    </lineage>
</organism>
<feature type="chain" id="PRO_5046994185" description="Outer membrane protein beta-barrel domain-containing protein" evidence="1">
    <location>
        <begin position="23"/>
        <end position="390"/>
    </location>
</feature>
<keyword evidence="3" id="KW-1185">Reference proteome</keyword>
<gene>
    <name evidence="2" type="ORF">HW556_05685</name>
</gene>
<evidence type="ECO:0000313" key="2">
    <source>
        <dbReference type="EMBL" id="NVO84364.1"/>
    </source>
</evidence>
<name>A0ABX2Q0B1_9BACT</name>
<reference evidence="2 3" key="1">
    <citation type="submission" date="2020-05" db="EMBL/GenBank/DDBJ databases">
        <title>Hymenobacter terrestris sp. nov. and Hymenobacter lapidiphilus sp. nov., isolated from regoliths in Antarctica.</title>
        <authorList>
            <person name="Sedlacek I."/>
            <person name="Pantucek R."/>
            <person name="Zeman M."/>
            <person name="Holochova P."/>
            <person name="Kralova S."/>
            <person name="Stankova E."/>
            <person name="Sedo O."/>
            <person name="Micenkova L."/>
            <person name="Svec P."/>
            <person name="Gupta V."/>
            <person name="Sood U."/>
            <person name="Korpole U.S."/>
            <person name="Lal R."/>
        </authorList>
    </citation>
    <scope>NUCLEOTIDE SEQUENCE [LARGE SCALE GENOMIC DNA]</scope>
    <source>
        <strain evidence="2 3">P5252</strain>
    </source>
</reference>
<accession>A0ABX2Q0B1</accession>
<comment type="caution">
    <text evidence="2">The sequence shown here is derived from an EMBL/GenBank/DDBJ whole genome shotgun (WGS) entry which is preliminary data.</text>
</comment>
<sequence>MRYRYLTTALLLMLLAASGARAQGLPGYVLTLGGDTLHGTLAELPQQRQVHLLGPDGQLQQFDPTQIQGYGLRGQALVASAVVRLAEGGTARYFVLPRLLGPAALYAFANETGLLLQPPSPAADTLYELNAYNWHLLFNSYLAGCPDLNLSEEQVLRLLFEERYVGQLLSRYNRCVAPGWQPAAGILRSTYRHGLGLEADFSLVRIGNASFEKLSQGTSQRVALAWNLMRASGLQTDLGLGYTHLAYRSDFRTEDTSGSAPPTEEQERGQFHFLTGLARISQRLGKPGRPGLLMGLELGFNYRVHNNTQIYRRPRGGGPTVLREQYSESGNVTPHLAVSVGMALPLPPRQEVRLSAFYQRYFPSDIFFEDILQSGIQTVGIRAAYTLFRE</sequence>
<evidence type="ECO:0000256" key="1">
    <source>
        <dbReference type="SAM" id="SignalP"/>
    </source>
</evidence>
<evidence type="ECO:0000313" key="3">
    <source>
        <dbReference type="Proteomes" id="UP000626554"/>
    </source>
</evidence>